<dbReference type="EMBL" id="BOPV01000001">
    <property type="protein sequence ID" value="GIL37847.1"/>
    <property type="molecule type" value="Genomic_DNA"/>
</dbReference>
<dbReference type="NCBIfam" id="TIGR00732">
    <property type="entry name" value="dprA"/>
    <property type="match status" value="1"/>
</dbReference>
<feature type="domain" description="Smf/DprA SLOG" evidence="2">
    <location>
        <begin position="77"/>
        <end position="283"/>
    </location>
</feature>
<dbReference type="PANTHER" id="PTHR43022:SF1">
    <property type="entry name" value="PROTEIN SMF"/>
    <property type="match status" value="1"/>
</dbReference>
<dbReference type="Gene3D" id="3.40.50.450">
    <property type="match status" value="1"/>
</dbReference>
<dbReference type="InterPro" id="IPR041614">
    <property type="entry name" value="DprA_WH"/>
</dbReference>
<comment type="caution">
    <text evidence="4">The sequence shown here is derived from an EMBL/GenBank/DDBJ whole genome shotgun (WGS) entry which is preliminary data.</text>
</comment>
<accession>A0A8S8X979</accession>
<dbReference type="Pfam" id="PF17782">
    <property type="entry name" value="WHD_DprA"/>
    <property type="match status" value="1"/>
</dbReference>
<evidence type="ECO:0000259" key="2">
    <source>
        <dbReference type="Pfam" id="PF02481"/>
    </source>
</evidence>
<dbReference type="InterPro" id="IPR057666">
    <property type="entry name" value="DrpA_SLOG"/>
</dbReference>
<proteinExistence type="inferred from homology"/>
<sequence>MLADDERIDWVRLARSENVGPVAFFQLLRRAQGDIQGALGLLPELARRGGRNGALRVPSRNDIAREIDAVTKFGATTICACEPTYPRALAAIHDPPPVLTAGRKLDLLLRPAVAIVGARNASTNGRRIADMLARDLARAGWVVVSGLARGIDSAAHDASLDGGTIAVVAGGIDVTYPPENAELQADIFARGCVAAEMPLGIEPHARHFPRRNRIVSGLVRGLVVVEAAMHSGSLISARFALEQGREVFAVPGSPLDPRARGTNDLIRQGAHLTESAEDIFRELGPLAADLAEPPQEPWGFDADEGSDSRALAHAREVVFARLSPSPVAVDELVRDCQLSAALVRTVLLELELAGRIERQPGHRVALI</sequence>
<organism evidence="4 5">
    <name type="scientific">Roseiterribacter gracilis</name>
    <dbReference type="NCBI Taxonomy" id="2812848"/>
    <lineage>
        <taxon>Bacteria</taxon>
        <taxon>Pseudomonadati</taxon>
        <taxon>Pseudomonadota</taxon>
        <taxon>Alphaproteobacteria</taxon>
        <taxon>Rhodospirillales</taxon>
        <taxon>Roseiterribacteraceae</taxon>
        <taxon>Roseiterribacter</taxon>
    </lineage>
</organism>
<dbReference type="Pfam" id="PF02481">
    <property type="entry name" value="DNA_processg_A"/>
    <property type="match status" value="1"/>
</dbReference>
<dbReference type="InterPro" id="IPR036388">
    <property type="entry name" value="WH-like_DNA-bd_sf"/>
</dbReference>
<evidence type="ECO:0000259" key="3">
    <source>
        <dbReference type="Pfam" id="PF17782"/>
    </source>
</evidence>
<dbReference type="SUPFAM" id="SSF102405">
    <property type="entry name" value="MCP/YpsA-like"/>
    <property type="match status" value="1"/>
</dbReference>
<dbReference type="PANTHER" id="PTHR43022">
    <property type="entry name" value="PROTEIN SMF"/>
    <property type="match status" value="1"/>
</dbReference>
<comment type="similarity">
    <text evidence="1">Belongs to the DprA/Smf family.</text>
</comment>
<protein>
    <submittedName>
        <fullName evidence="4">DNA processing protein DprA</fullName>
    </submittedName>
</protein>
<name>A0A8S8X979_9PROT</name>
<dbReference type="Gene3D" id="1.10.10.10">
    <property type="entry name" value="Winged helix-like DNA-binding domain superfamily/Winged helix DNA-binding domain"/>
    <property type="match status" value="1"/>
</dbReference>
<keyword evidence="5" id="KW-1185">Reference proteome</keyword>
<feature type="domain" description="DprA winged helix" evidence="3">
    <location>
        <begin position="308"/>
        <end position="361"/>
    </location>
</feature>
<evidence type="ECO:0000313" key="5">
    <source>
        <dbReference type="Proteomes" id="UP000681075"/>
    </source>
</evidence>
<dbReference type="GO" id="GO:0009294">
    <property type="term" value="P:DNA-mediated transformation"/>
    <property type="evidence" value="ECO:0007669"/>
    <property type="project" value="InterPro"/>
</dbReference>
<evidence type="ECO:0000313" key="4">
    <source>
        <dbReference type="EMBL" id="GIL37847.1"/>
    </source>
</evidence>
<evidence type="ECO:0000256" key="1">
    <source>
        <dbReference type="ARBA" id="ARBA00006525"/>
    </source>
</evidence>
<dbReference type="InterPro" id="IPR003488">
    <property type="entry name" value="DprA"/>
</dbReference>
<gene>
    <name evidence="4" type="ORF">TMPK1_00840</name>
</gene>
<dbReference type="Proteomes" id="UP000681075">
    <property type="component" value="Unassembled WGS sequence"/>
</dbReference>
<reference evidence="4" key="1">
    <citation type="submission" date="2021-02" db="EMBL/GenBank/DDBJ databases">
        <title>Genome sequence of Rhodospirillales sp. strain TMPK1 isolated from soil.</title>
        <authorList>
            <person name="Nakai R."/>
            <person name="Kusada H."/>
            <person name="Tamaki H."/>
        </authorList>
    </citation>
    <scope>NUCLEOTIDE SEQUENCE</scope>
    <source>
        <strain evidence="4">TMPK1</strain>
    </source>
</reference>
<dbReference type="Pfam" id="PF21102">
    <property type="entry name" value="DprA_N"/>
    <property type="match status" value="1"/>
</dbReference>
<dbReference type="AlphaFoldDB" id="A0A8S8X979"/>